<dbReference type="Pfam" id="PF00557">
    <property type="entry name" value="Peptidase_M24"/>
    <property type="match status" value="1"/>
</dbReference>
<feature type="domain" description="Peptidase M24 C-terminal" evidence="6">
    <location>
        <begin position="533"/>
        <end position="592"/>
    </location>
</feature>
<dbReference type="InterPro" id="IPR033740">
    <property type="entry name" value="Pept_M24B"/>
</dbReference>
<evidence type="ECO:0000259" key="5">
    <source>
        <dbReference type="Pfam" id="PF01321"/>
    </source>
</evidence>
<dbReference type="InterPro" id="IPR032416">
    <property type="entry name" value="Peptidase_M24_C"/>
</dbReference>
<dbReference type="Pfam" id="PF16188">
    <property type="entry name" value="Peptidase_M24_C"/>
    <property type="match status" value="1"/>
</dbReference>
<feature type="domain" description="Peptidase M24" evidence="4">
    <location>
        <begin position="311"/>
        <end position="524"/>
    </location>
</feature>
<dbReference type="Pfam" id="PF01321">
    <property type="entry name" value="Creatinase_N"/>
    <property type="match status" value="1"/>
</dbReference>
<dbReference type="CDD" id="cd01085">
    <property type="entry name" value="APP"/>
    <property type="match status" value="1"/>
</dbReference>
<proteinExistence type="inferred from homology"/>
<dbReference type="Proteomes" id="UP000258016">
    <property type="component" value="Chromosome"/>
</dbReference>
<evidence type="ECO:0000256" key="3">
    <source>
        <dbReference type="ARBA" id="ARBA00022801"/>
    </source>
</evidence>
<name>A0ABM6MC44_9SPHN</name>
<organism evidence="7 8">
    <name type="scientific">Blastomonas fulva</name>
    <dbReference type="NCBI Taxonomy" id="1550728"/>
    <lineage>
        <taxon>Bacteria</taxon>
        <taxon>Pseudomonadati</taxon>
        <taxon>Pseudomonadota</taxon>
        <taxon>Alphaproteobacteria</taxon>
        <taxon>Sphingomonadales</taxon>
        <taxon>Sphingomonadaceae</taxon>
        <taxon>Blastomonas</taxon>
    </lineage>
</organism>
<dbReference type="PANTHER" id="PTHR43763:SF6">
    <property type="entry name" value="XAA-PRO AMINOPEPTIDASE 1"/>
    <property type="match status" value="1"/>
</dbReference>
<dbReference type="InterPro" id="IPR029149">
    <property type="entry name" value="Creatin/AminoP/Spt16_N"/>
</dbReference>
<evidence type="ECO:0000256" key="1">
    <source>
        <dbReference type="ARBA" id="ARBA00008766"/>
    </source>
</evidence>
<dbReference type="GO" id="GO:0004177">
    <property type="term" value="F:aminopeptidase activity"/>
    <property type="evidence" value="ECO:0007669"/>
    <property type="project" value="UniProtKB-KW"/>
</dbReference>
<keyword evidence="8" id="KW-1185">Reference proteome</keyword>
<dbReference type="SUPFAM" id="SSF55920">
    <property type="entry name" value="Creatinase/aminopeptidase"/>
    <property type="match status" value="1"/>
</dbReference>
<dbReference type="InterPro" id="IPR000994">
    <property type="entry name" value="Pept_M24"/>
</dbReference>
<comment type="similarity">
    <text evidence="1">Belongs to the peptidase M24B family.</text>
</comment>
<dbReference type="GeneID" id="303486630"/>
<dbReference type="InterPro" id="IPR036005">
    <property type="entry name" value="Creatinase/aminopeptidase-like"/>
</dbReference>
<keyword evidence="2" id="KW-0479">Metal-binding</keyword>
<evidence type="ECO:0000259" key="6">
    <source>
        <dbReference type="Pfam" id="PF16188"/>
    </source>
</evidence>
<protein>
    <submittedName>
        <fullName evidence="7">X-Pro aminopeptidase</fullName>
    </submittedName>
</protein>
<reference evidence="7 8" key="1">
    <citation type="submission" date="2017-03" db="EMBL/GenBank/DDBJ databases">
        <title>Complete genome sequence of Blastomonas fulva degrading microcsystin LR.</title>
        <authorList>
            <person name="Lee H.-g."/>
            <person name="Jin L."/>
            <person name="oh H.-M."/>
        </authorList>
    </citation>
    <scope>NUCLEOTIDE SEQUENCE [LARGE SCALE GENOMIC DNA]</scope>
    <source>
        <strain evidence="7 8">T2</strain>
    </source>
</reference>
<dbReference type="InterPro" id="IPR050422">
    <property type="entry name" value="X-Pro_aminopeptidase_P"/>
</dbReference>
<feature type="domain" description="Creatinase N-terminal" evidence="5">
    <location>
        <begin position="7"/>
        <end position="139"/>
    </location>
</feature>
<evidence type="ECO:0000313" key="8">
    <source>
        <dbReference type="Proteomes" id="UP000258016"/>
    </source>
</evidence>
<dbReference type="PANTHER" id="PTHR43763">
    <property type="entry name" value="XAA-PRO AMINOPEPTIDASE 1"/>
    <property type="match status" value="1"/>
</dbReference>
<keyword evidence="7" id="KW-0645">Protease</keyword>
<evidence type="ECO:0000313" key="7">
    <source>
        <dbReference type="EMBL" id="ASR53543.1"/>
    </source>
</evidence>
<keyword evidence="7" id="KW-0031">Aminopeptidase</keyword>
<evidence type="ECO:0000259" key="4">
    <source>
        <dbReference type="Pfam" id="PF00557"/>
    </source>
</evidence>
<dbReference type="Gene3D" id="3.40.350.10">
    <property type="entry name" value="Creatinase/prolidase N-terminal domain"/>
    <property type="match status" value="2"/>
</dbReference>
<evidence type="ECO:0000256" key="2">
    <source>
        <dbReference type="ARBA" id="ARBA00022723"/>
    </source>
</evidence>
<keyword evidence="3" id="KW-0378">Hydrolase</keyword>
<dbReference type="Pfam" id="PF16189">
    <property type="entry name" value="Creatinase_N_2"/>
    <property type="match status" value="1"/>
</dbReference>
<dbReference type="Gene3D" id="3.90.230.10">
    <property type="entry name" value="Creatinase/methionine aminopeptidase superfamily"/>
    <property type="match status" value="1"/>
</dbReference>
<dbReference type="SUPFAM" id="SSF53092">
    <property type="entry name" value="Creatinase/prolidase N-terminal domain"/>
    <property type="match status" value="2"/>
</dbReference>
<sequence length="594" mass="63963">MSTHEARLAELREELKRQGLHGFVVPICDEHMSEYIGGYAQRLEWLTGFGGSAGTAVVLADRAAIFVDGRYTIQVRDQVDGRLYDYVGTAQQSVADWLGQNVPEGGRIGYDAWLHTRDWVKQVRAQIGKSGAELVAVENNPVDAVWHDQPERPTASMNPHPIAYAGRESADKRADIARWLSEQGLDAAVITALDSVAWVFNVRGGDISHTPVTLSYGVVHQDGTADLYVAPEKVSDALRAHLGNQVALHAYDAFEAGLDALGGKTVAVDPERAVAAIFSRLESAGAKIAARRDPSVLPRAMKNDTEIAGQRAAQARDGAAVSNFLHWLSIAGPAGGETELSAAAKLLSFREQTGKLVDTSFDTISGASSNGAICHYRVSEETNLPIVMDSLYLVDSGGQYLDGTTDITRTIAIGTPTAEMKRRFTQVLKGHIALATIRFPHGTSGGQLDALARQYLWADGVDYAHGTGHGVGSFLSVHEGPQRIAAFGGQGEPLRPGMICSNEPGYYKAGEFGIRIENLVLVEEVDIDGAEQPMLGFETLTFAPIDRNAIEPGLLSTNERAWIDDYHARVLEIVGPQLQGDALAWLKTACASLD</sequence>
<gene>
    <name evidence="7" type="ORF">B5J99_13690</name>
</gene>
<dbReference type="InterPro" id="IPR000587">
    <property type="entry name" value="Creatinase_N"/>
</dbReference>
<accession>A0ABM6MC44</accession>
<dbReference type="EMBL" id="CP020083">
    <property type="protein sequence ID" value="ASR53543.1"/>
    <property type="molecule type" value="Genomic_DNA"/>
</dbReference>
<dbReference type="RefSeq" id="WP_117353510.1">
    <property type="nucleotide sequence ID" value="NZ_CP020083.1"/>
</dbReference>